<gene>
    <name evidence="2" type="ORF">AFUS01_LOCUS13341</name>
</gene>
<evidence type="ECO:0000313" key="3">
    <source>
        <dbReference type="Proteomes" id="UP000708208"/>
    </source>
</evidence>
<evidence type="ECO:0000313" key="2">
    <source>
        <dbReference type="EMBL" id="CAG7724308.1"/>
    </source>
</evidence>
<name>A0A8J2NYV3_9HEXA</name>
<keyword evidence="1" id="KW-0472">Membrane</keyword>
<dbReference type="CDD" id="cd16021">
    <property type="entry name" value="ALP_like"/>
    <property type="match status" value="1"/>
</dbReference>
<dbReference type="InterPro" id="IPR004245">
    <property type="entry name" value="DUF229"/>
</dbReference>
<dbReference type="PANTHER" id="PTHR10974">
    <property type="entry name" value="FI08016P-RELATED"/>
    <property type="match status" value="1"/>
</dbReference>
<sequence>MSLLKILKRRNYVNHVLSTLIVIIIFLNILYFAALPGNSHNLSRGYLVNTFSCKIADKNPIDPALATVVGPPSKLICAEPVVRISNGTISLNEKHPKYNTATCCYKEIRRLTSRNYTSWTVPDWSVRYSSCHAISKSEPRTEMNSEFAKIECEFEKNGKIETSQDFVATVLSPLEHSKSTEAKYKYWKRPNSKIFYRKPPSVLIVGIDSVSRLHMMRSLPGTRKMLKAHDFVEMKGYTKIGENTFPNMMGGMGGMKFEDYPCWKTRHAKLDNCPFIWKNFSRNNYITGLIEDSAALGTFNFMKTGFVEQPTDYYLRPITTAYHGNINLETTYRGCVSGMNQTDFMMKYMREVIAGINNEIPYFIWAWFTTVAHDDFNDLQLVDNTFKRNLQELIHSEGKDTVILFISDHGYRFGKFRESFIGYYEESLPFFFIRLPPRLKHKYPFWSGICTPLVFKKFLYVRQFEKTHEVTPVTDSYLDYQIAFEVTPSGAKYEAKGAFKGFLMSYPKGHFVQNCKHNHQKAPEIWQEESDMYDAQGLSYNASNIA</sequence>
<comment type="caution">
    <text evidence="2">The sequence shown here is derived from an EMBL/GenBank/DDBJ whole genome shotgun (WGS) entry which is preliminary data.</text>
</comment>
<organism evidence="2 3">
    <name type="scientific">Allacma fusca</name>
    <dbReference type="NCBI Taxonomy" id="39272"/>
    <lineage>
        <taxon>Eukaryota</taxon>
        <taxon>Metazoa</taxon>
        <taxon>Ecdysozoa</taxon>
        <taxon>Arthropoda</taxon>
        <taxon>Hexapoda</taxon>
        <taxon>Collembola</taxon>
        <taxon>Symphypleona</taxon>
        <taxon>Sminthuridae</taxon>
        <taxon>Allacma</taxon>
    </lineage>
</organism>
<dbReference type="EMBL" id="CAJVCH010108233">
    <property type="protein sequence ID" value="CAG7724308.1"/>
    <property type="molecule type" value="Genomic_DNA"/>
</dbReference>
<dbReference type="FunFam" id="3.40.720.10:FF:000017">
    <property type="entry name" value="Predicted protein"/>
    <property type="match status" value="1"/>
</dbReference>
<feature type="transmembrane region" description="Helical" evidence="1">
    <location>
        <begin position="12"/>
        <end position="34"/>
    </location>
</feature>
<accession>A0A8J2NYV3</accession>
<keyword evidence="3" id="KW-1185">Reference proteome</keyword>
<dbReference type="Pfam" id="PF02995">
    <property type="entry name" value="DUF229"/>
    <property type="match status" value="1"/>
</dbReference>
<dbReference type="PANTHER" id="PTHR10974:SF1">
    <property type="entry name" value="FI08016P-RELATED"/>
    <property type="match status" value="1"/>
</dbReference>
<protein>
    <submittedName>
        <fullName evidence="2">Uncharacterized protein</fullName>
    </submittedName>
</protein>
<evidence type="ECO:0000256" key="1">
    <source>
        <dbReference type="SAM" id="Phobius"/>
    </source>
</evidence>
<dbReference type="GO" id="GO:0005615">
    <property type="term" value="C:extracellular space"/>
    <property type="evidence" value="ECO:0007669"/>
    <property type="project" value="TreeGrafter"/>
</dbReference>
<reference evidence="2" key="1">
    <citation type="submission" date="2021-06" db="EMBL/GenBank/DDBJ databases">
        <authorList>
            <person name="Hodson N. C."/>
            <person name="Mongue J. A."/>
            <person name="Jaron S. K."/>
        </authorList>
    </citation>
    <scope>NUCLEOTIDE SEQUENCE</scope>
</reference>
<dbReference type="Proteomes" id="UP000708208">
    <property type="component" value="Unassembled WGS sequence"/>
</dbReference>
<keyword evidence="1" id="KW-1133">Transmembrane helix</keyword>
<keyword evidence="1" id="KW-0812">Transmembrane</keyword>
<proteinExistence type="predicted"/>
<dbReference type="OrthoDB" id="413313at2759"/>
<dbReference type="AlphaFoldDB" id="A0A8J2NYV3"/>